<reference evidence="2 3" key="1">
    <citation type="submission" date="2018-01" db="EMBL/GenBank/DDBJ databases">
        <authorList>
            <person name="Clerissi C."/>
        </authorList>
    </citation>
    <scope>NUCLEOTIDE SEQUENCE [LARGE SCALE GENOMIC DNA]</scope>
    <source>
        <strain evidence="2">Cupriavidus taiwanensis STM 8556</strain>
    </source>
</reference>
<evidence type="ECO:0000313" key="3">
    <source>
        <dbReference type="Proteomes" id="UP000256952"/>
    </source>
</evidence>
<dbReference type="AlphaFoldDB" id="A0A976AZQ6"/>
<name>A0A976AZQ6_9BURK</name>
<gene>
    <name evidence="2" type="ORF">CBM2613_B10242</name>
</gene>
<sequence length="43" mass="4578">MYSLSRLREREQTGSGSNAAGGRRPYFNNPNTASAPASDDAGF</sequence>
<accession>A0A976AZQ6</accession>
<organism evidence="2 3">
    <name type="scientific">Cupriavidus taiwanensis</name>
    <dbReference type="NCBI Taxonomy" id="164546"/>
    <lineage>
        <taxon>Bacteria</taxon>
        <taxon>Pseudomonadati</taxon>
        <taxon>Pseudomonadota</taxon>
        <taxon>Betaproteobacteria</taxon>
        <taxon>Burkholderiales</taxon>
        <taxon>Burkholderiaceae</taxon>
        <taxon>Cupriavidus</taxon>
    </lineage>
</organism>
<proteinExistence type="predicted"/>
<protein>
    <submittedName>
        <fullName evidence="2">Uncharacterized protein</fullName>
    </submittedName>
</protein>
<evidence type="ECO:0000256" key="1">
    <source>
        <dbReference type="SAM" id="MobiDB-lite"/>
    </source>
</evidence>
<dbReference type="Proteomes" id="UP000256952">
    <property type="component" value="Chromosome CBM2613_b"/>
</dbReference>
<feature type="compositionally biased region" description="Basic and acidic residues" evidence="1">
    <location>
        <begin position="1"/>
        <end position="12"/>
    </location>
</feature>
<comment type="caution">
    <text evidence="2">The sequence shown here is derived from an EMBL/GenBank/DDBJ whole genome shotgun (WGS) entry which is preliminary data.</text>
</comment>
<dbReference type="EMBL" id="OFTH01000034">
    <property type="protein sequence ID" value="SOZ66360.1"/>
    <property type="molecule type" value="Genomic_DNA"/>
</dbReference>
<feature type="region of interest" description="Disordered" evidence="1">
    <location>
        <begin position="1"/>
        <end position="43"/>
    </location>
</feature>
<evidence type="ECO:0000313" key="2">
    <source>
        <dbReference type="EMBL" id="SOZ66360.1"/>
    </source>
</evidence>